<dbReference type="Gene3D" id="3.90.230.10">
    <property type="entry name" value="Creatinase/methionine aminopeptidase superfamily"/>
    <property type="match status" value="1"/>
</dbReference>
<gene>
    <name evidence="2" type="ORF">LCGC14_1793210</name>
</gene>
<name>A0A0F9HEI9_9ZZZZ</name>
<dbReference type="SUPFAM" id="SSF55920">
    <property type="entry name" value="Creatinase/aminopeptidase"/>
    <property type="match status" value="1"/>
</dbReference>
<dbReference type="PANTHER" id="PTHR43330">
    <property type="entry name" value="METHIONINE AMINOPEPTIDASE"/>
    <property type="match status" value="1"/>
</dbReference>
<dbReference type="InterPro" id="IPR001714">
    <property type="entry name" value="Pept_M24_MAP"/>
</dbReference>
<dbReference type="GO" id="GO:0070006">
    <property type="term" value="F:metalloaminopeptidase activity"/>
    <property type="evidence" value="ECO:0007669"/>
    <property type="project" value="TreeGrafter"/>
</dbReference>
<proteinExistence type="predicted"/>
<comment type="caution">
    <text evidence="2">The sequence shown here is derived from an EMBL/GenBank/DDBJ whole genome shotgun (WGS) entry which is preliminary data.</text>
</comment>
<dbReference type="EMBL" id="LAZR01017165">
    <property type="protein sequence ID" value="KKM01557.1"/>
    <property type="molecule type" value="Genomic_DNA"/>
</dbReference>
<feature type="non-terminal residue" evidence="2">
    <location>
        <position position="1"/>
    </location>
</feature>
<dbReference type="Pfam" id="PF00557">
    <property type="entry name" value="Peptidase_M24"/>
    <property type="match status" value="1"/>
</dbReference>
<evidence type="ECO:0000313" key="2">
    <source>
        <dbReference type="EMBL" id="KKM01557.1"/>
    </source>
</evidence>
<dbReference type="PANTHER" id="PTHR43330:SF27">
    <property type="entry name" value="METHIONINE AMINOPEPTIDASE"/>
    <property type="match status" value="1"/>
</dbReference>
<feature type="domain" description="Peptidase M24" evidence="1">
    <location>
        <begin position="3"/>
        <end position="82"/>
    </location>
</feature>
<accession>A0A0F9HEI9</accession>
<organism evidence="2">
    <name type="scientific">marine sediment metagenome</name>
    <dbReference type="NCBI Taxonomy" id="412755"/>
    <lineage>
        <taxon>unclassified sequences</taxon>
        <taxon>metagenomes</taxon>
        <taxon>ecological metagenomes</taxon>
    </lineage>
</organism>
<evidence type="ECO:0000259" key="1">
    <source>
        <dbReference type="Pfam" id="PF00557"/>
    </source>
</evidence>
<sequence length="386" mass="43278">NYSVIREFSGHGIGQSIHQEPSIPCFGKKGKGYILKEGMYICIEPMLFMGKSDIEREENGWNVKSKDKSLSAHFEHTIAVTEEGPEILSLFNEKNNKSSINIYSPLIWNDAIRSFGFALEIELSPDTYKRFSIFSPVATTPRLAISNNPIGILDHVFSEYTSVPFLQSQSSVSQADLTSYSFNCFFAERRPLAKIIDEFGRITAVNIWAADSGMIHYRTYAESGTAVVDKTLSPIDYNLNTFALKEQPLGSSVAEQDLAREVTAEFQYNFQRDKYEESVRAYPGNVPLCNSADAAGIKNSRIVRSQYIMETLTASLWLGNEVRKYCQGNEFVTFEGNIDLWDLELADVITVQHPSIVGSEAIYQIIEAEMDLIQGTARFQAAKLIA</sequence>
<dbReference type="PRINTS" id="PR00599">
    <property type="entry name" value="MAPEPTIDASE"/>
</dbReference>
<dbReference type="GO" id="GO:0005829">
    <property type="term" value="C:cytosol"/>
    <property type="evidence" value="ECO:0007669"/>
    <property type="project" value="TreeGrafter"/>
</dbReference>
<protein>
    <recommendedName>
        <fullName evidence="1">Peptidase M24 domain-containing protein</fullName>
    </recommendedName>
</protein>
<dbReference type="InterPro" id="IPR000994">
    <property type="entry name" value="Pept_M24"/>
</dbReference>
<reference evidence="2" key="1">
    <citation type="journal article" date="2015" name="Nature">
        <title>Complex archaea that bridge the gap between prokaryotes and eukaryotes.</title>
        <authorList>
            <person name="Spang A."/>
            <person name="Saw J.H."/>
            <person name="Jorgensen S.L."/>
            <person name="Zaremba-Niedzwiedzka K."/>
            <person name="Martijn J."/>
            <person name="Lind A.E."/>
            <person name="van Eijk R."/>
            <person name="Schleper C."/>
            <person name="Guy L."/>
            <person name="Ettema T.J."/>
        </authorList>
    </citation>
    <scope>NUCLEOTIDE SEQUENCE</scope>
</reference>
<dbReference type="AlphaFoldDB" id="A0A0F9HEI9"/>
<dbReference type="InterPro" id="IPR036005">
    <property type="entry name" value="Creatinase/aminopeptidase-like"/>
</dbReference>